<dbReference type="Proteomes" id="UP000749471">
    <property type="component" value="Unassembled WGS sequence"/>
</dbReference>
<accession>A0ABS6EB28</accession>
<comment type="caution">
    <text evidence="1">The sequence shown here is derived from an EMBL/GenBank/DDBJ whole genome shotgun (WGS) entry which is preliminary data.</text>
</comment>
<dbReference type="EMBL" id="JAHLPM010000025">
    <property type="protein sequence ID" value="MBU5440122.1"/>
    <property type="molecule type" value="Genomic_DNA"/>
</dbReference>
<organism evidence="1 2">
    <name type="scientific">Tissierella simiarum</name>
    <dbReference type="NCBI Taxonomy" id="2841534"/>
    <lineage>
        <taxon>Bacteria</taxon>
        <taxon>Bacillati</taxon>
        <taxon>Bacillota</taxon>
        <taxon>Tissierellia</taxon>
        <taxon>Tissierellales</taxon>
        <taxon>Tissierellaceae</taxon>
        <taxon>Tissierella</taxon>
    </lineage>
</organism>
<reference evidence="1 2" key="1">
    <citation type="submission" date="2021-06" db="EMBL/GenBank/DDBJ databases">
        <authorList>
            <person name="Sun Q."/>
            <person name="Li D."/>
        </authorList>
    </citation>
    <scope>NUCLEOTIDE SEQUENCE [LARGE SCALE GENOMIC DNA]</scope>
    <source>
        <strain evidence="1 2">MSJ-40</strain>
    </source>
</reference>
<gene>
    <name evidence="1" type="ORF">KQI42_19195</name>
</gene>
<evidence type="ECO:0000313" key="1">
    <source>
        <dbReference type="EMBL" id="MBU5440122.1"/>
    </source>
</evidence>
<name>A0ABS6EB28_9FIRM</name>
<protein>
    <submittedName>
        <fullName evidence="1">Uncharacterized protein</fullName>
    </submittedName>
</protein>
<keyword evidence="2" id="KW-1185">Reference proteome</keyword>
<sequence length="85" mass="9731">MDGNFIGMVKENYCNIDELNFLIKRMESLTSKEKNILYASADATGVKTIMELINLTYNTHCYSIIKSFNKLHEEGREIYGSSTLI</sequence>
<proteinExistence type="predicted"/>
<evidence type="ECO:0000313" key="2">
    <source>
        <dbReference type="Proteomes" id="UP000749471"/>
    </source>
</evidence>
<dbReference type="RefSeq" id="WP_216522097.1">
    <property type="nucleotide sequence ID" value="NZ_JAHLPM010000025.1"/>
</dbReference>